<evidence type="ECO:0000313" key="1">
    <source>
        <dbReference type="EMBL" id="CAF0900945.1"/>
    </source>
</evidence>
<evidence type="ECO:0000313" key="5">
    <source>
        <dbReference type="Proteomes" id="UP000663829"/>
    </source>
</evidence>
<keyword evidence="5" id="KW-1185">Reference proteome</keyword>
<dbReference type="Proteomes" id="UP000663829">
    <property type="component" value="Unassembled WGS sequence"/>
</dbReference>
<name>A0A814SFP4_9BILA</name>
<dbReference type="Proteomes" id="UP000681722">
    <property type="component" value="Unassembled WGS sequence"/>
</dbReference>
<reference evidence="2" key="1">
    <citation type="submission" date="2021-02" db="EMBL/GenBank/DDBJ databases">
        <authorList>
            <person name="Nowell W R."/>
        </authorList>
    </citation>
    <scope>NUCLEOTIDE SEQUENCE</scope>
</reference>
<evidence type="ECO:0000313" key="4">
    <source>
        <dbReference type="EMBL" id="CAF3910376.1"/>
    </source>
</evidence>
<evidence type="ECO:0000313" key="3">
    <source>
        <dbReference type="EMBL" id="CAF3681726.1"/>
    </source>
</evidence>
<dbReference type="EMBL" id="CAJNOK010003434">
    <property type="protein sequence ID" value="CAF0900945.1"/>
    <property type="molecule type" value="Genomic_DNA"/>
</dbReference>
<dbReference type="EMBL" id="CAJOBA010003436">
    <property type="protein sequence ID" value="CAF3681726.1"/>
    <property type="molecule type" value="Genomic_DNA"/>
</dbReference>
<dbReference type="Proteomes" id="UP000677228">
    <property type="component" value="Unassembled WGS sequence"/>
</dbReference>
<comment type="caution">
    <text evidence="2">The sequence shown here is derived from an EMBL/GenBank/DDBJ whole genome shotgun (WGS) entry which is preliminary data.</text>
</comment>
<gene>
    <name evidence="2" type="ORF">GPM918_LOCUS20973</name>
    <name evidence="1" type="ORF">OVA965_LOCUS9620</name>
    <name evidence="4" type="ORF">SRO942_LOCUS20970</name>
    <name evidence="3" type="ORF">TMI583_LOCUS9621</name>
</gene>
<sequence>MRQRYYQQQIKQQSNRKPRYTDDEWQPLWLWNPCHTKQQRSTTKEKSHSSLRSEEHNLHSFTGVSGGTFHINQIVMIYDQKCTRIRDIDFLQATVLELDHQQQRCLVKFNYNQLNDYARFDEVFQIPFQGLEDDDMDNDKLACLKRIQSMEINPSSIINNNNLKALSEYLDDQKSEDGSELYHHTDSHELYVDPFDSRYDLFLTTEHL</sequence>
<accession>A0A814SFP4</accession>
<proteinExistence type="predicted"/>
<dbReference type="EMBL" id="CAJOBC010006766">
    <property type="protein sequence ID" value="CAF3910376.1"/>
    <property type="molecule type" value="Genomic_DNA"/>
</dbReference>
<dbReference type="EMBL" id="CAJNOQ010006766">
    <property type="protein sequence ID" value="CAF1146829.1"/>
    <property type="molecule type" value="Genomic_DNA"/>
</dbReference>
<dbReference type="AlphaFoldDB" id="A0A814SFP4"/>
<organism evidence="2 5">
    <name type="scientific">Didymodactylos carnosus</name>
    <dbReference type="NCBI Taxonomy" id="1234261"/>
    <lineage>
        <taxon>Eukaryota</taxon>
        <taxon>Metazoa</taxon>
        <taxon>Spiralia</taxon>
        <taxon>Gnathifera</taxon>
        <taxon>Rotifera</taxon>
        <taxon>Eurotatoria</taxon>
        <taxon>Bdelloidea</taxon>
        <taxon>Philodinida</taxon>
        <taxon>Philodinidae</taxon>
        <taxon>Didymodactylos</taxon>
    </lineage>
</organism>
<dbReference type="Proteomes" id="UP000682733">
    <property type="component" value="Unassembled WGS sequence"/>
</dbReference>
<protein>
    <submittedName>
        <fullName evidence="2">Uncharacterized protein</fullName>
    </submittedName>
</protein>
<evidence type="ECO:0000313" key="2">
    <source>
        <dbReference type="EMBL" id="CAF1146829.1"/>
    </source>
</evidence>